<sequence>MSSISIEQEVLEATFNQNNNLLDACAITLAIYDYLLNLDAEGKKITWTTWLYAVMRYLALVLVILENSEYQNPIHTCTSNTLLSSGRRHTNSGNDVSTVDMCMIILLSKGF</sequence>
<dbReference type="GeneID" id="19208661"/>
<proteinExistence type="predicted"/>
<comment type="caution">
    <text evidence="2">The sequence shown here is derived from an EMBL/GenBank/DDBJ whole genome shotgun (WGS) entry which is preliminary data.</text>
</comment>
<dbReference type="RefSeq" id="XP_007762631.1">
    <property type="nucleotide sequence ID" value="XM_007764441.1"/>
</dbReference>
<dbReference type="InterPro" id="IPR045340">
    <property type="entry name" value="DUF6533"/>
</dbReference>
<dbReference type="KEGG" id="cput:CONPUDRAFT_68614"/>
<evidence type="ECO:0000259" key="1">
    <source>
        <dbReference type="Pfam" id="PF20151"/>
    </source>
</evidence>
<dbReference type="Pfam" id="PF20151">
    <property type="entry name" value="DUF6533"/>
    <property type="match status" value="1"/>
</dbReference>
<dbReference type="EMBL" id="JH711573">
    <property type="protein sequence ID" value="EIW85980.1"/>
    <property type="molecule type" value="Genomic_DNA"/>
</dbReference>
<reference evidence="3" key="1">
    <citation type="journal article" date="2012" name="Science">
        <title>The Paleozoic origin of enzymatic lignin decomposition reconstructed from 31 fungal genomes.</title>
        <authorList>
            <person name="Floudas D."/>
            <person name="Binder M."/>
            <person name="Riley R."/>
            <person name="Barry K."/>
            <person name="Blanchette R.A."/>
            <person name="Henrissat B."/>
            <person name="Martinez A.T."/>
            <person name="Otillar R."/>
            <person name="Spatafora J.W."/>
            <person name="Yadav J.S."/>
            <person name="Aerts A."/>
            <person name="Benoit I."/>
            <person name="Boyd A."/>
            <person name="Carlson A."/>
            <person name="Copeland A."/>
            <person name="Coutinho P.M."/>
            <person name="de Vries R.P."/>
            <person name="Ferreira P."/>
            <person name="Findley K."/>
            <person name="Foster B."/>
            <person name="Gaskell J."/>
            <person name="Glotzer D."/>
            <person name="Gorecki P."/>
            <person name="Heitman J."/>
            <person name="Hesse C."/>
            <person name="Hori C."/>
            <person name="Igarashi K."/>
            <person name="Jurgens J.A."/>
            <person name="Kallen N."/>
            <person name="Kersten P."/>
            <person name="Kohler A."/>
            <person name="Kuees U."/>
            <person name="Kumar T.K.A."/>
            <person name="Kuo A."/>
            <person name="LaButti K."/>
            <person name="Larrondo L.F."/>
            <person name="Lindquist E."/>
            <person name="Ling A."/>
            <person name="Lombard V."/>
            <person name="Lucas S."/>
            <person name="Lundell T."/>
            <person name="Martin R."/>
            <person name="McLaughlin D.J."/>
            <person name="Morgenstern I."/>
            <person name="Morin E."/>
            <person name="Murat C."/>
            <person name="Nagy L.G."/>
            <person name="Nolan M."/>
            <person name="Ohm R.A."/>
            <person name="Patyshakuliyeva A."/>
            <person name="Rokas A."/>
            <person name="Ruiz-Duenas F.J."/>
            <person name="Sabat G."/>
            <person name="Salamov A."/>
            <person name="Samejima M."/>
            <person name="Schmutz J."/>
            <person name="Slot J.C."/>
            <person name="St John F."/>
            <person name="Stenlid J."/>
            <person name="Sun H."/>
            <person name="Sun S."/>
            <person name="Syed K."/>
            <person name="Tsang A."/>
            <person name="Wiebenga A."/>
            <person name="Young D."/>
            <person name="Pisabarro A."/>
            <person name="Eastwood D.C."/>
            <person name="Martin F."/>
            <person name="Cullen D."/>
            <person name="Grigoriev I.V."/>
            <person name="Hibbett D.S."/>
        </authorList>
    </citation>
    <scope>NUCLEOTIDE SEQUENCE [LARGE SCALE GENOMIC DNA]</scope>
    <source>
        <strain evidence="3">RWD-64-598 SS2</strain>
    </source>
</reference>
<protein>
    <recommendedName>
        <fullName evidence="1">DUF6533 domain-containing protein</fullName>
    </recommendedName>
</protein>
<evidence type="ECO:0000313" key="3">
    <source>
        <dbReference type="Proteomes" id="UP000053558"/>
    </source>
</evidence>
<feature type="domain" description="DUF6533" evidence="1">
    <location>
        <begin position="25"/>
        <end position="61"/>
    </location>
</feature>
<organism evidence="2 3">
    <name type="scientific">Coniophora puteana (strain RWD-64-598)</name>
    <name type="common">Brown rot fungus</name>
    <dbReference type="NCBI Taxonomy" id="741705"/>
    <lineage>
        <taxon>Eukaryota</taxon>
        <taxon>Fungi</taxon>
        <taxon>Dikarya</taxon>
        <taxon>Basidiomycota</taxon>
        <taxon>Agaricomycotina</taxon>
        <taxon>Agaricomycetes</taxon>
        <taxon>Agaricomycetidae</taxon>
        <taxon>Boletales</taxon>
        <taxon>Coniophorineae</taxon>
        <taxon>Coniophoraceae</taxon>
        <taxon>Coniophora</taxon>
    </lineage>
</organism>
<gene>
    <name evidence="2" type="ORF">CONPUDRAFT_68614</name>
</gene>
<dbReference type="AlphaFoldDB" id="A0A5M3N3K5"/>
<evidence type="ECO:0000313" key="2">
    <source>
        <dbReference type="EMBL" id="EIW85980.1"/>
    </source>
</evidence>
<accession>A0A5M3N3K5</accession>
<dbReference type="Proteomes" id="UP000053558">
    <property type="component" value="Unassembled WGS sequence"/>
</dbReference>
<name>A0A5M3N3K5_CONPW</name>
<keyword evidence="3" id="KW-1185">Reference proteome</keyword>